<reference evidence="4" key="1">
    <citation type="submission" date="2017-02" db="EMBL/GenBank/DDBJ databases">
        <authorList>
            <person name="Varghese N."/>
            <person name="Submissions S."/>
        </authorList>
    </citation>
    <scope>NUCLEOTIDE SEQUENCE [LARGE SCALE GENOMIC DNA]</scope>
    <source>
        <strain evidence="4">DSM 23966</strain>
    </source>
</reference>
<evidence type="ECO:0000313" key="3">
    <source>
        <dbReference type="EMBL" id="SKA88188.1"/>
    </source>
</evidence>
<dbReference type="EMBL" id="FUYJ01000001">
    <property type="protein sequence ID" value="SKA88188.1"/>
    <property type="molecule type" value="Genomic_DNA"/>
</dbReference>
<keyword evidence="1" id="KW-1133">Transmembrane helix</keyword>
<dbReference type="InterPro" id="IPR006675">
    <property type="entry name" value="HDIG_dom"/>
</dbReference>
<gene>
    <name evidence="3" type="ORF">SAMN04244570_0640</name>
</gene>
<dbReference type="PANTHER" id="PTHR36442:SF1">
    <property type="entry name" value="CYCLIC-DI-AMP PHOSPHODIESTERASE PGPH"/>
    <property type="match status" value="1"/>
</dbReference>
<feature type="transmembrane region" description="Helical" evidence="1">
    <location>
        <begin position="451"/>
        <end position="474"/>
    </location>
</feature>
<feature type="transmembrane region" description="Helical" evidence="1">
    <location>
        <begin position="316"/>
        <end position="337"/>
    </location>
</feature>
<organism evidence="3 4">
    <name type="scientific">Sporosarcina newyorkensis</name>
    <dbReference type="NCBI Taxonomy" id="759851"/>
    <lineage>
        <taxon>Bacteria</taxon>
        <taxon>Bacillati</taxon>
        <taxon>Bacillota</taxon>
        <taxon>Bacilli</taxon>
        <taxon>Bacillales</taxon>
        <taxon>Caryophanaceae</taxon>
        <taxon>Sporosarcina</taxon>
    </lineage>
</organism>
<proteinExistence type="predicted"/>
<dbReference type="InterPro" id="IPR011621">
    <property type="entry name" value="Metal-dep_PHydrolase_7TM_intra"/>
</dbReference>
<name>A0A1T4XG54_9BACL</name>
<evidence type="ECO:0000313" key="4">
    <source>
        <dbReference type="Proteomes" id="UP000190042"/>
    </source>
</evidence>
<protein>
    <recommendedName>
        <fullName evidence="2">HD/PDEase domain-containing protein</fullName>
    </recommendedName>
</protein>
<feature type="transmembrane region" description="Helical" evidence="1">
    <location>
        <begin position="21"/>
        <end position="44"/>
    </location>
</feature>
<dbReference type="Pfam" id="PF07697">
    <property type="entry name" value="7TMR-HDED"/>
    <property type="match status" value="1"/>
</dbReference>
<feature type="domain" description="HD/PDEase" evidence="2">
    <location>
        <begin position="503"/>
        <end position="658"/>
    </location>
</feature>
<accession>A0A1T4XG54</accession>
<dbReference type="CDD" id="cd00077">
    <property type="entry name" value="HDc"/>
    <property type="match status" value="1"/>
</dbReference>
<dbReference type="InterPro" id="IPR003607">
    <property type="entry name" value="HD/PDEase_dom"/>
</dbReference>
<feature type="transmembrane region" description="Helical" evidence="1">
    <location>
        <begin position="418"/>
        <end position="439"/>
    </location>
</feature>
<evidence type="ECO:0000256" key="1">
    <source>
        <dbReference type="SAM" id="Phobius"/>
    </source>
</evidence>
<feature type="transmembrane region" description="Helical" evidence="1">
    <location>
        <begin position="369"/>
        <end position="388"/>
    </location>
</feature>
<dbReference type="SUPFAM" id="SSF109604">
    <property type="entry name" value="HD-domain/PDEase-like"/>
    <property type="match status" value="1"/>
</dbReference>
<keyword evidence="1" id="KW-0812">Transmembrane</keyword>
<dbReference type="Gene3D" id="1.10.3210.10">
    <property type="entry name" value="Hypothetical protein af1432"/>
    <property type="match status" value="1"/>
</dbReference>
<dbReference type="Pfam" id="PF07698">
    <property type="entry name" value="7TM-7TMR_HD"/>
    <property type="match status" value="1"/>
</dbReference>
<keyword evidence="4" id="KW-1185">Reference proteome</keyword>
<evidence type="ECO:0000259" key="2">
    <source>
        <dbReference type="SMART" id="SM00471"/>
    </source>
</evidence>
<dbReference type="NCBIfam" id="TIGR00277">
    <property type="entry name" value="HDIG"/>
    <property type="match status" value="1"/>
</dbReference>
<dbReference type="InterPro" id="IPR011624">
    <property type="entry name" value="Metal-dep_PHydrolase_7TM_extra"/>
</dbReference>
<dbReference type="InterPro" id="IPR052722">
    <property type="entry name" value="PgpH_phosphodiesterase"/>
</dbReference>
<dbReference type="InterPro" id="IPR006674">
    <property type="entry name" value="HD_domain"/>
</dbReference>
<feature type="transmembrane region" description="Helical" evidence="1">
    <location>
        <begin position="343"/>
        <end position="362"/>
    </location>
</feature>
<dbReference type="SMART" id="SM00471">
    <property type="entry name" value="HDc"/>
    <property type="match status" value="1"/>
</dbReference>
<keyword evidence="1" id="KW-0472">Membrane</keyword>
<feature type="transmembrane region" description="Helical" evidence="1">
    <location>
        <begin position="285"/>
        <end position="304"/>
    </location>
</feature>
<sequence>MSRGARNLADLKGLFSQMRKVKFTFLLLVVISLSSILLFVLMYGNSTNETYEISAYEISPKTIRSPKTIEDTEKTELERVRAEQAVPASYRFSEDIMKNRQAIISSIFTAVSEVKMEENKETGMTAGKKLKLLRGKLEGLEKEQSFLRLSDDQLKQLLTSDQTEIDNLHEQLLTIIGEELSKPFKADQLSTHRYEVERQIRQSSILPSGLLDVALSLGRTAVVETEVIDEELTEKNKADARESIEPIRILQGQVIVREGQLIDRDIYQQLKLSGVLTNQSSIKPILGIGLFVLFISSLIGIHFSTWSENNQFKKKAVLMFYVIIFAVVVLMKIISYIDNEFDVQIAFLFPTALAPMLIKLLINERTAILSVIITAATAGIMLQEGIAAILQMEVALYILFGGIVSIYVLSAHGRRSTILQSSLAVAASNTIFIIFYLLMTQTSYTLPELTFYAVAAISSGVLSGALTIGLLPFFESGFQLLSNMRLVELSNPNHPLLKKILVETPGTYHHSVMVANLADAACESIGANGLLARVGSYYHDIGKTVHPGFFIENQHAGQNLHDSLPPEKSRDMIIAHAEDGAKILEKHHMPAELIAIARQHHGTSLLKFFYVKAKEQGSDVAEDQFRYPGPKPQTKEIAVIMIADSVEAAVRSMKEPTPDKIAALVEAIVRSKVEDDQFEECELSMKEIKQVKKVICETLNGIFHNRIEYPD</sequence>
<feature type="transmembrane region" description="Helical" evidence="1">
    <location>
        <begin position="394"/>
        <end position="411"/>
    </location>
</feature>
<dbReference type="PANTHER" id="PTHR36442">
    <property type="entry name" value="CYCLIC-DI-AMP PHOSPHODIESTERASE PGPH"/>
    <property type="match status" value="1"/>
</dbReference>
<dbReference type="AlphaFoldDB" id="A0A1T4XG54"/>
<dbReference type="Pfam" id="PF01966">
    <property type="entry name" value="HD"/>
    <property type="match status" value="1"/>
</dbReference>
<dbReference type="Proteomes" id="UP000190042">
    <property type="component" value="Unassembled WGS sequence"/>
</dbReference>